<dbReference type="InterPro" id="IPR007569">
    <property type="entry name" value="DUF559"/>
</dbReference>
<comment type="caution">
    <text evidence="2">The sequence shown here is derived from an EMBL/GenBank/DDBJ whole genome shotgun (WGS) entry which is preliminary data.</text>
</comment>
<name>A0A0L8C2W9_ENSAD</name>
<dbReference type="OrthoDB" id="9798754at2"/>
<dbReference type="Pfam" id="PF04480">
    <property type="entry name" value="DUF559"/>
    <property type="match status" value="1"/>
</dbReference>
<dbReference type="EMBL" id="LGAP01000002">
    <property type="protein sequence ID" value="KOF21241.1"/>
    <property type="molecule type" value="Genomic_DNA"/>
</dbReference>
<feature type="domain" description="DUF559" evidence="1">
    <location>
        <begin position="7"/>
        <end position="112"/>
    </location>
</feature>
<dbReference type="PANTHER" id="PTHR38590">
    <property type="entry name" value="BLL0828 PROTEIN"/>
    <property type="match status" value="1"/>
</dbReference>
<dbReference type="CDD" id="cd01038">
    <property type="entry name" value="Endonuclease_DUF559"/>
    <property type="match status" value="1"/>
</dbReference>
<dbReference type="PATRIC" id="fig|106592.7.peg.3202"/>
<evidence type="ECO:0000313" key="2">
    <source>
        <dbReference type="EMBL" id="KOF21241.1"/>
    </source>
</evidence>
<sequence>MRGANEKETARARLLRRTDNEAEALLWAELRGRRLNGYKFVRQFPIGSYFADFACRDHHLVVEVDGSQHANRSGDSIRDMYMVANGWSVARFWNTQIFKERDAVLDTVVAVLEKRLTGAVRTLDLTFIPAGESHD</sequence>
<proteinExistence type="predicted"/>
<organism evidence="2 3">
    <name type="scientific">Ensifer adhaerens</name>
    <name type="common">Sinorhizobium morelense</name>
    <dbReference type="NCBI Taxonomy" id="106592"/>
    <lineage>
        <taxon>Bacteria</taxon>
        <taxon>Pseudomonadati</taxon>
        <taxon>Pseudomonadota</taxon>
        <taxon>Alphaproteobacteria</taxon>
        <taxon>Hyphomicrobiales</taxon>
        <taxon>Rhizobiaceae</taxon>
        <taxon>Sinorhizobium/Ensifer group</taxon>
        <taxon>Ensifer</taxon>
    </lineage>
</organism>
<evidence type="ECO:0000259" key="1">
    <source>
        <dbReference type="Pfam" id="PF04480"/>
    </source>
</evidence>
<dbReference type="AlphaFoldDB" id="A0A0L8C2W9"/>
<dbReference type="Proteomes" id="UP000037425">
    <property type="component" value="Unassembled WGS sequence"/>
</dbReference>
<dbReference type="SUPFAM" id="SSF52980">
    <property type="entry name" value="Restriction endonuclease-like"/>
    <property type="match status" value="1"/>
</dbReference>
<gene>
    <name evidence="2" type="ORF">AC244_07750</name>
</gene>
<protein>
    <recommendedName>
        <fullName evidence="1">DUF559 domain-containing protein</fullName>
    </recommendedName>
</protein>
<dbReference type="InterPro" id="IPR011335">
    <property type="entry name" value="Restrct_endonuc-II-like"/>
</dbReference>
<dbReference type="PANTHER" id="PTHR38590:SF1">
    <property type="entry name" value="BLL0828 PROTEIN"/>
    <property type="match status" value="1"/>
</dbReference>
<accession>A0A0L8C2W9</accession>
<reference evidence="3" key="1">
    <citation type="submission" date="2015-07" db="EMBL/GenBank/DDBJ databases">
        <title>Whole genome sequence of an Ensifer adhaerens strain isolated from a cave pool in the Wind Cave National Park.</title>
        <authorList>
            <person name="Eng W.W.H."/>
            <person name="Gan H.M."/>
            <person name="Barton H.A."/>
            <person name="Savka M.A."/>
        </authorList>
    </citation>
    <scope>NUCLEOTIDE SEQUENCE [LARGE SCALE GENOMIC DNA]</scope>
    <source>
        <strain evidence="3">SD006</strain>
    </source>
</reference>
<dbReference type="Gene3D" id="3.40.960.10">
    <property type="entry name" value="VSR Endonuclease"/>
    <property type="match status" value="1"/>
</dbReference>
<dbReference type="RefSeq" id="WP_053248183.1">
    <property type="nucleotide sequence ID" value="NZ_LGAP01000002.1"/>
</dbReference>
<evidence type="ECO:0000313" key="3">
    <source>
        <dbReference type="Proteomes" id="UP000037425"/>
    </source>
</evidence>
<dbReference type="InterPro" id="IPR047216">
    <property type="entry name" value="Endonuclease_DUF559_bact"/>
</dbReference>